<dbReference type="InterPro" id="IPR037294">
    <property type="entry name" value="ABC_BtuC-like"/>
</dbReference>
<evidence type="ECO:0000256" key="6">
    <source>
        <dbReference type="RuleBase" id="RU003943"/>
    </source>
</evidence>
<feature type="transmembrane region" description="Helical" evidence="7">
    <location>
        <begin position="202"/>
        <end position="220"/>
    </location>
</feature>
<evidence type="ECO:0000256" key="2">
    <source>
        <dbReference type="ARBA" id="ARBA00008034"/>
    </source>
</evidence>
<dbReference type="eggNOG" id="COG1108">
    <property type="taxonomic scope" value="Bacteria"/>
</dbReference>
<comment type="caution">
    <text evidence="8">The sequence shown here is derived from an EMBL/GenBank/DDBJ whole genome shotgun (WGS) entry which is preliminary data.</text>
</comment>
<dbReference type="EMBL" id="BAUJ01000017">
    <property type="protein sequence ID" value="GAD89200.1"/>
    <property type="molecule type" value="Genomic_DNA"/>
</dbReference>
<dbReference type="OrthoDB" id="9804300at2"/>
<feature type="transmembrane region" description="Helical" evidence="7">
    <location>
        <begin position="100"/>
        <end position="118"/>
    </location>
</feature>
<feature type="transmembrane region" description="Helical" evidence="7">
    <location>
        <begin position="178"/>
        <end position="196"/>
    </location>
</feature>
<gene>
    <name evidence="8" type="ORF">VHA01S_017_00070</name>
</gene>
<evidence type="ECO:0000256" key="1">
    <source>
        <dbReference type="ARBA" id="ARBA00004141"/>
    </source>
</evidence>
<evidence type="ECO:0000313" key="8">
    <source>
        <dbReference type="EMBL" id="GAD89200.1"/>
    </source>
</evidence>
<feature type="transmembrane region" description="Helical" evidence="7">
    <location>
        <begin position="18"/>
        <end position="38"/>
    </location>
</feature>
<keyword evidence="6" id="KW-0813">Transport</keyword>
<keyword evidence="4 7" id="KW-1133">Transmembrane helix</keyword>
<evidence type="ECO:0000256" key="3">
    <source>
        <dbReference type="ARBA" id="ARBA00022692"/>
    </source>
</evidence>
<name>V5HIN8_9VIBR</name>
<dbReference type="GO" id="GO:0043190">
    <property type="term" value="C:ATP-binding cassette (ABC) transporter complex"/>
    <property type="evidence" value="ECO:0007669"/>
    <property type="project" value="InterPro"/>
</dbReference>
<organism evidence="8 9">
    <name type="scientific">Vibrio halioticoli NBRC 102217</name>
    <dbReference type="NCBI Taxonomy" id="1219072"/>
    <lineage>
        <taxon>Bacteria</taxon>
        <taxon>Pseudomonadati</taxon>
        <taxon>Pseudomonadota</taxon>
        <taxon>Gammaproteobacteria</taxon>
        <taxon>Vibrionales</taxon>
        <taxon>Vibrionaceae</taxon>
        <taxon>Vibrio</taxon>
    </lineage>
</organism>
<dbReference type="Gene3D" id="1.10.3470.10">
    <property type="entry name" value="ABC transporter involved in vitamin B12 uptake, BtuC"/>
    <property type="match status" value="1"/>
</dbReference>
<reference evidence="8 9" key="1">
    <citation type="submission" date="2013-10" db="EMBL/GenBank/DDBJ databases">
        <authorList>
            <person name="Ichikawa N."/>
            <person name="Kimura A."/>
            <person name="Ohji S."/>
            <person name="Hosoyama A."/>
            <person name="Fujita N."/>
        </authorList>
    </citation>
    <scope>NUCLEOTIDE SEQUENCE [LARGE SCALE GENOMIC DNA]</scope>
    <source>
        <strain evidence="8 9">NBRC 102217</strain>
    </source>
</reference>
<comment type="similarity">
    <text evidence="2 6">Belongs to the ABC-3 integral membrane protein family.</text>
</comment>
<accession>V5HIN8</accession>
<evidence type="ECO:0000256" key="4">
    <source>
        <dbReference type="ARBA" id="ARBA00022989"/>
    </source>
</evidence>
<dbReference type="RefSeq" id="WP_023403571.1">
    <property type="nucleotide sequence ID" value="NZ_BAUJ01000017.1"/>
</dbReference>
<protein>
    <submittedName>
        <fullName evidence="8">Putative manganese ABC transporter permease protein</fullName>
    </submittedName>
</protein>
<dbReference type="PANTHER" id="PTHR30477:SF13">
    <property type="entry name" value="IRON TRANSPORT SYSTEM MEMBRANE PROTEIN HI_0360-RELATED"/>
    <property type="match status" value="1"/>
</dbReference>
<keyword evidence="3 6" id="KW-0812">Transmembrane</keyword>
<feature type="transmembrane region" description="Helical" evidence="7">
    <location>
        <begin position="253"/>
        <end position="272"/>
    </location>
</feature>
<keyword evidence="9" id="KW-1185">Reference proteome</keyword>
<evidence type="ECO:0000256" key="5">
    <source>
        <dbReference type="ARBA" id="ARBA00023136"/>
    </source>
</evidence>
<feature type="transmembrane region" description="Helical" evidence="7">
    <location>
        <begin position="138"/>
        <end position="158"/>
    </location>
</feature>
<comment type="subcellular location">
    <subcellularLocation>
        <location evidence="6">Cell membrane</location>
        <topology evidence="6">Multi-pass membrane protein</topology>
    </subcellularLocation>
    <subcellularLocation>
        <location evidence="1">Membrane</location>
        <topology evidence="1">Multi-pass membrane protein</topology>
    </subcellularLocation>
</comment>
<dbReference type="PANTHER" id="PTHR30477">
    <property type="entry name" value="ABC-TRANSPORTER METAL-BINDING PROTEIN"/>
    <property type="match status" value="1"/>
</dbReference>
<evidence type="ECO:0000256" key="7">
    <source>
        <dbReference type="SAM" id="Phobius"/>
    </source>
</evidence>
<keyword evidence="5 7" id="KW-0472">Membrane</keyword>
<dbReference type="AlphaFoldDB" id="V5HIN8"/>
<proteinExistence type="inferred from homology"/>
<feature type="transmembrane region" description="Helical" evidence="7">
    <location>
        <begin position="68"/>
        <end position="88"/>
    </location>
</feature>
<dbReference type="GO" id="GO:0055085">
    <property type="term" value="P:transmembrane transport"/>
    <property type="evidence" value="ECO:0007669"/>
    <property type="project" value="InterPro"/>
</dbReference>
<dbReference type="Proteomes" id="UP000017800">
    <property type="component" value="Unassembled WGS sequence"/>
</dbReference>
<feature type="transmembrane region" description="Helical" evidence="7">
    <location>
        <begin position="227"/>
        <end position="247"/>
    </location>
</feature>
<dbReference type="GO" id="GO:0010043">
    <property type="term" value="P:response to zinc ion"/>
    <property type="evidence" value="ECO:0007669"/>
    <property type="project" value="TreeGrafter"/>
</dbReference>
<evidence type="ECO:0000313" key="9">
    <source>
        <dbReference type="Proteomes" id="UP000017800"/>
    </source>
</evidence>
<dbReference type="SUPFAM" id="SSF81345">
    <property type="entry name" value="ABC transporter involved in vitamin B12 uptake, BtuC"/>
    <property type="match status" value="1"/>
</dbReference>
<dbReference type="InterPro" id="IPR001626">
    <property type="entry name" value="ABC_TroCD"/>
</dbReference>
<dbReference type="Pfam" id="PF00950">
    <property type="entry name" value="ABC-3"/>
    <property type="match status" value="1"/>
</dbReference>
<sequence>MSIHILDAYCQFGFMRRSLVACVVLSFSLPPLGIFLLLRRMSLVGDALSHAVLPGVAIGYLFAGMSLFYMGVGGFIAGLFVALTSSWISKRAKLSEDSTFAGLYLGSLALGVILVSYRKNSIDLLHLLFGSLLAVDNGALVFIGVVVSITLLTLAICYRAIVYESFNSSFFSIYSSRYSIYIHALFMGLVVLNLIAGFQVLGTLMSVGLMMLPAISARCWTDRLPHMLMISIVFGMVSSLLGLSWSWFQSIPAGPAIILVAMFIFILSIFCGSKKGMLRQ</sequence>
<reference evidence="8 9" key="2">
    <citation type="submission" date="2013-11" db="EMBL/GenBank/DDBJ databases">
        <title>Whole genome shotgun sequence of Vibrio halioticoli NBRC 102217.</title>
        <authorList>
            <person name="Isaki S."/>
            <person name="Kimura A."/>
            <person name="Ohji S."/>
            <person name="Hosoyama A."/>
            <person name="Fujita N."/>
            <person name="Hashimoto M."/>
            <person name="Hosoyama Y."/>
            <person name="Yamazoe A."/>
        </authorList>
    </citation>
    <scope>NUCLEOTIDE SEQUENCE [LARGE SCALE GENOMIC DNA]</scope>
    <source>
        <strain evidence="8 9">NBRC 102217</strain>
    </source>
</reference>